<feature type="binding site" evidence="8">
    <location>
        <position position="13"/>
    </location>
    <ligand>
        <name>Mg(2+)</name>
        <dbReference type="ChEBI" id="CHEBI:18420"/>
    </ligand>
</feature>
<reference evidence="12" key="1">
    <citation type="submission" date="2018-11" db="EMBL/GenBank/DDBJ databases">
        <title>Genome sequencing of a novel mesophilic and cellulolytic organism within the genus Hungateiclostridium.</title>
        <authorList>
            <person name="Rettenmaier R."/>
            <person name="Liebl W."/>
            <person name="Zverlov V."/>
        </authorList>
    </citation>
    <scope>NUCLEOTIDE SEQUENCE [LARGE SCALE GENOMIC DNA]</scope>
    <source>
        <strain evidence="12">N2K1</strain>
    </source>
</reference>
<dbReference type="GO" id="GO:0004019">
    <property type="term" value="F:adenylosuccinate synthase activity"/>
    <property type="evidence" value="ECO:0007669"/>
    <property type="project" value="UniProtKB-UniRule"/>
</dbReference>
<feature type="binding site" evidence="8">
    <location>
        <begin position="40"/>
        <end position="42"/>
    </location>
    <ligand>
        <name>GTP</name>
        <dbReference type="ChEBI" id="CHEBI:37565"/>
    </ligand>
</feature>
<feature type="active site" description="Proton donor" evidence="8">
    <location>
        <position position="41"/>
    </location>
</feature>
<dbReference type="GO" id="GO:0005525">
    <property type="term" value="F:GTP binding"/>
    <property type="evidence" value="ECO:0007669"/>
    <property type="project" value="UniProtKB-UniRule"/>
</dbReference>
<dbReference type="RefSeq" id="WP_069196104.1">
    <property type="nucleotide sequence ID" value="NZ_RLII01000056.1"/>
</dbReference>
<evidence type="ECO:0000256" key="6">
    <source>
        <dbReference type="ARBA" id="ARBA00022842"/>
    </source>
</evidence>
<dbReference type="EMBL" id="RLII01000056">
    <property type="protein sequence ID" value="RXE57580.1"/>
    <property type="molecule type" value="Genomic_DNA"/>
</dbReference>
<dbReference type="FunFam" id="3.90.170.10:FF:000001">
    <property type="entry name" value="Adenylosuccinate synthetase"/>
    <property type="match status" value="1"/>
</dbReference>
<feature type="active site" description="Proton acceptor" evidence="8">
    <location>
        <position position="13"/>
    </location>
</feature>
<evidence type="ECO:0000313" key="12">
    <source>
        <dbReference type="Proteomes" id="UP000289166"/>
    </source>
</evidence>
<evidence type="ECO:0000256" key="9">
    <source>
        <dbReference type="PROSITE-ProRule" id="PRU10134"/>
    </source>
</evidence>
<dbReference type="GO" id="GO:0005737">
    <property type="term" value="C:cytoplasm"/>
    <property type="evidence" value="ECO:0007669"/>
    <property type="project" value="UniProtKB-SubCell"/>
</dbReference>
<keyword evidence="7 8" id="KW-0342">GTP-binding</keyword>
<dbReference type="EC" id="6.3.4.4" evidence="8 10"/>
<protein>
    <recommendedName>
        <fullName evidence="8 10">Adenylosuccinate synthetase</fullName>
        <shortName evidence="8">AMPSase</shortName>
        <shortName evidence="8">AdSS</shortName>
        <ecNumber evidence="8 10">6.3.4.4</ecNumber>
    </recommendedName>
    <alternativeName>
        <fullName evidence="8">IMP--aspartate ligase</fullName>
    </alternativeName>
</protein>
<dbReference type="AlphaFoldDB" id="A0A4Q0I061"/>
<feature type="binding site" evidence="8">
    <location>
        <begin position="412"/>
        <end position="414"/>
    </location>
    <ligand>
        <name>GTP</name>
        <dbReference type="ChEBI" id="CHEBI:37565"/>
    </ligand>
</feature>
<dbReference type="Proteomes" id="UP000289166">
    <property type="component" value="Unassembled WGS sequence"/>
</dbReference>
<dbReference type="InterPro" id="IPR033128">
    <property type="entry name" value="Adenylosuccin_syn_Lys_AS"/>
</dbReference>
<evidence type="ECO:0000313" key="11">
    <source>
        <dbReference type="EMBL" id="RXE57580.1"/>
    </source>
</evidence>
<dbReference type="GO" id="GO:0000287">
    <property type="term" value="F:magnesium ion binding"/>
    <property type="evidence" value="ECO:0007669"/>
    <property type="project" value="UniProtKB-UniRule"/>
</dbReference>
<dbReference type="SMART" id="SM00788">
    <property type="entry name" value="Adenylsucc_synt"/>
    <property type="match status" value="1"/>
</dbReference>
<dbReference type="Gene3D" id="3.40.440.10">
    <property type="entry name" value="Adenylosuccinate Synthetase, subunit A, domain 1"/>
    <property type="match status" value="1"/>
</dbReference>
<comment type="function">
    <text evidence="8">Plays an important role in the de novo pathway of purine nucleotide biosynthesis. Catalyzes the first committed step in the biosynthesis of AMP from IMP.</text>
</comment>
<evidence type="ECO:0000256" key="7">
    <source>
        <dbReference type="ARBA" id="ARBA00023134"/>
    </source>
</evidence>
<dbReference type="PANTHER" id="PTHR11846">
    <property type="entry name" value="ADENYLOSUCCINATE SYNTHETASE"/>
    <property type="match status" value="1"/>
</dbReference>
<keyword evidence="3 8" id="KW-0479">Metal-binding</keyword>
<feature type="binding site" evidence="8">
    <location>
        <position position="142"/>
    </location>
    <ligand>
        <name>IMP</name>
        <dbReference type="ChEBI" id="CHEBI:58053"/>
        <note>ligand shared between dimeric partners</note>
    </ligand>
</feature>
<name>A0A4Q0I061_9FIRM</name>
<evidence type="ECO:0000256" key="8">
    <source>
        <dbReference type="HAMAP-Rule" id="MF_00011"/>
    </source>
</evidence>
<comment type="subcellular location">
    <subcellularLocation>
        <location evidence="8">Cytoplasm</location>
    </subcellularLocation>
</comment>
<dbReference type="SUPFAM" id="SSF52540">
    <property type="entry name" value="P-loop containing nucleoside triphosphate hydrolases"/>
    <property type="match status" value="1"/>
</dbReference>
<dbReference type="OrthoDB" id="9807553at2"/>
<dbReference type="InterPro" id="IPR042109">
    <property type="entry name" value="Adenylosuccinate_synth_dom1"/>
</dbReference>
<dbReference type="UniPathway" id="UPA00075">
    <property type="reaction ID" value="UER00335"/>
</dbReference>
<dbReference type="PROSITE" id="PS00513">
    <property type="entry name" value="ADENYLOSUCCIN_SYN_2"/>
    <property type="match status" value="1"/>
</dbReference>
<comment type="subunit">
    <text evidence="1 8">Homodimer.</text>
</comment>
<evidence type="ECO:0000256" key="10">
    <source>
        <dbReference type="RuleBase" id="RU000520"/>
    </source>
</evidence>
<feature type="binding site" evidence="8">
    <location>
        <begin position="330"/>
        <end position="332"/>
    </location>
    <ligand>
        <name>GTP</name>
        <dbReference type="ChEBI" id="CHEBI:37565"/>
    </ligand>
</feature>
<comment type="pathway">
    <text evidence="8 10">Purine metabolism; AMP biosynthesis via de novo pathway; AMP from IMP: step 1/2.</text>
</comment>
<organism evidence="11 12">
    <name type="scientific">Acetivibrio mesophilus</name>
    <dbReference type="NCBI Taxonomy" id="2487273"/>
    <lineage>
        <taxon>Bacteria</taxon>
        <taxon>Bacillati</taxon>
        <taxon>Bacillota</taxon>
        <taxon>Clostridia</taxon>
        <taxon>Eubacteriales</taxon>
        <taxon>Oscillospiraceae</taxon>
        <taxon>Acetivibrio</taxon>
    </lineage>
</organism>
<comment type="similarity">
    <text evidence="8 10">Belongs to the adenylosuccinate synthetase family.</text>
</comment>
<evidence type="ECO:0000256" key="2">
    <source>
        <dbReference type="ARBA" id="ARBA00022598"/>
    </source>
</evidence>
<feature type="binding site" description="in other chain" evidence="8">
    <location>
        <position position="302"/>
    </location>
    <ligand>
        <name>IMP</name>
        <dbReference type="ChEBI" id="CHEBI:58053"/>
        <note>ligand shared between dimeric partners</note>
    </ligand>
</feature>
<keyword evidence="5 8" id="KW-0658">Purine biosynthesis</keyword>
<dbReference type="InterPro" id="IPR042111">
    <property type="entry name" value="Adenylosuccinate_synth_dom3"/>
</dbReference>
<feature type="binding site" description="in other chain" evidence="8">
    <location>
        <begin position="38"/>
        <end position="41"/>
    </location>
    <ligand>
        <name>IMP</name>
        <dbReference type="ChEBI" id="CHEBI:58053"/>
        <note>ligand shared between dimeric partners</note>
    </ligand>
</feature>
<evidence type="ECO:0000256" key="4">
    <source>
        <dbReference type="ARBA" id="ARBA00022741"/>
    </source>
</evidence>
<proteinExistence type="inferred from homology"/>
<feature type="binding site" evidence="8">
    <location>
        <begin position="12"/>
        <end position="18"/>
    </location>
    <ligand>
        <name>GTP</name>
        <dbReference type="ChEBI" id="CHEBI:37565"/>
    </ligand>
</feature>
<dbReference type="GO" id="GO:0046040">
    <property type="term" value="P:IMP metabolic process"/>
    <property type="evidence" value="ECO:0007669"/>
    <property type="project" value="TreeGrafter"/>
</dbReference>
<evidence type="ECO:0000256" key="1">
    <source>
        <dbReference type="ARBA" id="ARBA00011738"/>
    </source>
</evidence>
<dbReference type="NCBIfam" id="TIGR00184">
    <property type="entry name" value="purA"/>
    <property type="match status" value="1"/>
</dbReference>
<feature type="binding site" evidence="8">
    <location>
        <position position="304"/>
    </location>
    <ligand>
        <name>GTP</name>
        <dbReference type="ChEBI" id="CHEBI:37565"/>
    </ligand>
</feature>
<keyword evidence="12" id="KW-1185">Reference proteome</keyword>
<dbReference type="CDD" id="cd03108">
    <property type="entry name" value="AdSS"/>
    <property type="match status" value="1"/>
</dbReference>
<dbReference type="FunFam" id="1.10.300.10:FF:000001">
    <property type="entry name" value="Adenylosuccinate synthetase"/>
    <property type="match status" value="1"/>
</dbReference>
<keyword evidence="2 8" id="KW-0436">Ligase</keyword>
<dbReference type="InterPro" id="IPR018220">
    <property type="entry name" value="Adenylosuccin_syn_GTP-bd"/>
</dbReference>
<dbReference type="Gene3D" id="1.10.300.10">
    <property type="entry name" value="Adenylosuccinate Synthetase, subunit A, domain 2"/>
    <property type="match status" value="1"/>
</dbReference>
<feature type="binding site" description="in other chain" evidence="8">
    <location>
        <position position="238"/>
    </location>
    <ligand>
        <name>IMP</name>
        <dbReference type="ChEBI" id="CHEBI:58053"/>
        <note>ligand shared between dimeric partners</note>
    </ligand>
</feature>
<dbReference type="InterPro" id="IPR042110">
    <property type="entry name" value="Adenylosuccinate_synth_dom2"/>
</dbReference>
<dbReference type="GO" id="GO:0044208">
    <property type="term" value="P:'de novo' AMP biosynthetic process"/>
    <property type="evidence" value="ECO:0007669"/>
    <property type="project" value="UniProtKB-UniRule"/>
</dbReference>
<comment type="caution">
    <text evidence="11">The sequence shown here is derived from an EMBL/GenBank/DDBJ whole genome shotgun (WGS) entry which is preliminary data.</text>
</comment>
<evidence type="ECO:0000256" key="5">
    <source>
        <dbReference type="ARBA" id="ARBA00022755"/>
    </source>
</evidence>
<keyword evidence="6 8" id="KW-0460">Magnesium</keyword>
<feature type="binding site" evidence="8">
    <location>
        <begin position="298"/>
        <end position="304"/>
    </location>
    <ligand>
        <name>substrate</name>
    </ligand>
</feature>
<dbReference type="NCBIfam" id="NF002223">
    <property type="entry name" value="PRK01117.1"/>
    <property type="match status" value="1"/>
</dbReference>
<dbReference type="PANTHER" id="PTHR11846:SF0">
    <property type="entry name" value="ADENYLOSUCCINATE SYNTHETASE"/>
    <property type="match status" value="1"/>
</dbReference>
<feature type="active site" evidence="9">
    <location>
        <position position="139"/>
    </location>
</feature>
<comment type="catalytic activity">
    <reaction evidence="8 10">
        <text>IMP + L-aspartate + GTP = N(6)-(1,2-dicarboxyethyl)-AMP + GDP + phosphate + 2 H(+)</text>
        <dbReference type="Rhea" id="RHEA:15753"/>
        <dbReference type="ChEBI" id="CHEBI:15378"/>
        <dbReference type="ChEBI" id="CHEBI:29991"/>
        <dbReference type="ChEBI" id="CHEBI:37565"/>
        <dbReference type="ChEBI" id="CHEBI:43474"/>
        <dbReference type="ChEBI" id="CHEBI:57567"/>
        <dbReference type="ChEBI" id="CHEBI:58053"/>
        <dbReference type="ChEBI" id="CHEBI:58189"/>
        <dbReference type="EC" id="6.3.4.4"/>
    </reaction>
</comment>
<feature type="binding site" evidence="8">
    <location>
        <position position="40"/>
    </location>
    <ligand>
        <name>Mg(2+)</name>
        <dbReference type="ChEBI" id="CHEBI:18420"/>
    </ligand>
</feature>
<comment type="cofactor">
    <cofactor evidence="8">
        <name>Mg(2+)</name>
        <dbReference type="ChEBI" id="CHEBI:18420"/>
    </cofactor>
    <text evidence="8">Binds 1 Mg(2+) ion per subunit.</text>
</comment>
<dbReference type="PROSITE" id="PS01266">
    <property type="entry name" value="ADENYLOSUCCIN_SYN_1"/>
    <property type="match status" value="1"/>
</dbReference>
<dbReference type="InterPro" id="IPR027417">
    <property type="entry name" value="P-loop_NTPase"/>
</dbReference>
<feature type="binding site" description="in other chain" evidence="8">
    <location>
        <position position="128"/>
    </location>
    <ligand>
        <name>IMP</name>
        <dbReference type="ChEBI" id="CHEBI:58053"/>
        <note>ligand shared between dimeric partners</note>
    </ligand>
</feature>
<dbReference type="HAMAP" id="MF_00011">
    <property type="entry name" value="Adenylosucc_synth"/>
    <property type="match status" value="1"/>
</dbReference>
<keyword evidence="4 8" id="KW-0547">Nucleotide-binding</keyword>
<dbReference type="InterPro" id="IPR001114">
    <property type="entry name" value="Adenylosuccinate_synthetase"/>
</dbReference>
<dbReference type="Pfam" id="PF00709">
    <property type="entry name" value="Adenylsucc_synt"/>
    <property type="match status" value="1"/>
</dbReference>
<feature type="binding site" description="in other chain" evidence="8">
    <location>
        <begin position="13"/>
        <end position="16"/>
    </location>
    <ligand>
        <name>IMP</name>
        <dbReference type="ChEBI" id="CHEBI:58053"/>
        <note>ligand shared between dimeric partners</note>
    </ligand>
</feature>
<keyword evidence="8" id="KW-0963">Cytoplasm</keyword>
<gene>
    <name evidence="8" type="primary">purA</name>
    <name evidence="11" type="ORF">EFD62_16990</name>
</gene>
<accession>A0A4Q0I061</accession>
<sequence>MATRVVVGTQWGDEGKGKYIDMLAKDSDIVVRFSGGNNAGHTIVANGVKYALHLIPSGILNEGKTCIIGNGVVVDPAVLLKEIKELNDKGIDTSRLLVSDRAHVIMPYHRLLDELQEKFRGDNSIGTTKRGIGPCYSDKTERSGIRMCDLIDEEVFVDKVKENLKTKNLIIEKVYGGQKLDADQVISEYLEYGRKLKGYVADVNSIIFESIEQDKNVLFEGAQATFLDLDFGTYPYVTSSNPVAGGVCTGAGVGPVFINEVYGVLKAYTSRVGAGPFPTEQDNEMGDTIRELGWEYGTTTGRPRRCGWLDLVMIKYAARVNGLTALAINHVDTIGKLPKIMLCVAYKKNGQETRNFPSSLKELAQCEPVYEEFDGWEEDISKVKSFNDLPDNAKKYLRRIEEIVGVKIKLIGVGKEREQTIIV</sequence>
<evidence type="ECO:0000256" key="3">
    <source>
        <dbReference type="ARBA" id="ARBA00022723"/>
    </source>
</evidence>
<dbReference type="Gene3D" id="3.90.170.10">
    <property type="entry name" value="Adenylosuccinate Synthetase, subunit A, domain 3"/>
    <property type="match status" value="1"/>
</dbReference>
<feature type="binding site" description="in other chain" evidence="8">
    <location>
        <position position="223"/>
    </location>
    <ligand>
        <name>IMP</name>
        <dbReference type="ChEBI" id="CHEBI:58053"/>
        <note>ligand shared between dimeric partners</note>
    </ligand>
</feature>